<evidence type="ECO:0000313" key="2">
    <source>
        <dbReference type="Proteomes" id="UP001182991"/>
    </source>
</evidence>
<proteinExistence type="predicted"/>
<accession>A0ABU2KM15</accession>
<name>A0ABU2KM15_9FLAO</name>
<dbReference type="RefSeq" id="WP_311402681.1">
    <property type="nucleotide sequence ID" value="NZ_JAVRBG010000018.1"/>
</dbReference>
<dbReference type="Gene3D" id="2.160.10.10">
    <property type="entry name" value="Hexapeptide repeat proteins"/>
    <property type="match status" value="1"/>
</dbReference>
<dbReference type="Proteomes" id="UP001182991">
    <property type="component" value="Unassembled WGS sequence"/>
</dbReference>
<sequence length="76" mass="8516">MVIIAEKKIVIGYNNHTVQSDKIRNSVWLESNTQILKVVEIDKYCIICNGSNFKKSIPSNVMAGGIPARIIKNINE</sequence>
<comment type="caution">
    <text evidence="1">The sequence shown here is derived from an EMBL/GenBank/DDBJ whole genome shotgun (WGS) entry which is preliminary data.</text>
</comment>
<keyword evidence="2" id="KW-1185">Reference proteome</keyword>
<reference evidence="2" key="1">
    <citation type="submission" date="2023-07" db="EMBL/GenBank/DDBJ databases">
        <title>Isolating and identifying novel microbial strains from the Mariana Trench.</title>
        <authorList>
            <person name="Fu H."/>
        </authorList>
    </citation>
    <scope>NUCLEOTIDE SEQUENCE [LARGE SCALE GENOMIC DNA]</scope>
    <source>
        <strain evidence="2">T-y2</strain>
    </source>
</reference>
<gene>
    <name evidence="1" type="ORF">RLT85_14060</name>
</gene>
<dbReference type="InterPro" id="IPR011004">
    <property type="entry name" value="Trimer_LpxA-like_sf"/>
</dbReference>
<dbReference type="SUPFAM" id="SSF51161">
    <property type="entry name" value="Trimeric LpxA-like enzymes"/>
    <property type="match status" value="1"/>
</dbReference>
<evidence type="ECO:0000313" key="1">
    <source>
        <dbReference type="EMBL" id="MDT0295753.1"/>
    </source>
</evidence>
<protein>
    <submittedName>
        <fullName evidence="1">Uncharacterized protein</fullName>
    </submittedName>
</protein>
<dbReference type="EMBL" id="JAVRBG010000018">
    <property type="protein sequence ID" value="MDT0295753.1"/>
    <property type="molecule type" value="Genomic_DNA"/>
</dbReference>
<organism evidence="1 2">
    <name type="scientific">Mesonia ostreae</name>
    <dbReference type="NCBI Taxonomy" id="861110"/>
    <lineage>
        <taxon>Bacteria</taxon>
        <taxon>Pseudomonadati</taxon>
        <taxon>Bacteroidota</taxon>
        <taxon>Flavobacteriia</taxon>
        <taxon>Flavobacteriales</taxon>
        <taxon>Flavobacteriaceae</taxon>
        <taxon>Mesonia</taxon>
    </lineage>
</organism>